<dbReference type="PATRIC" id="fig|1393736.3.peg.3683"/>
<keyword evidence="2" id="KW-1185">Reference proteome</keyword>
<protein>
    <submittedName>
        <fullName evidence="1">Uncharacterized protein</fullName>
    </submittedName>
</protein>
<reference evidence="1 2" key="1">
    <citation type="submission" date="2014-03" db="EMBL/GenBank/DDBJ databases">
        <title>Draft Genome of Photorhabdus luminescens BA1, an Egyptian Isolate.</title>
        <authorList>
            <person name="Ghazal S."/>
            <person name="Hurst S.G.IV."/>
            <person name="Morris K."/>
            <person name="Thomas K."/>
            <person name="Tisa L.S."/>
        </authorList>
    </citation>
    <scope>NUCLEOTIDE SEQUENCE [LARGE SCALE GENOMIC DNA]</scope>
    <source>
        <strain evidence="1 2">BA1</strain>
    </source>
</reference>
<dbReference type="EMBL" id="JFGV01000065">
    <property type="protein sequence ID" value="EYU13920.1"/>
    <property type="molecule type" value="Genomic_DNA"/>
</dbReference>
<dbReference type="RefSeq" id="WP_051560842.1">
    <property type="nucleotide sequence ID" value="NZ_CAWLTM010000050.1"/>
</dbReference>
<dbReference type="AlphaFoldDB" id="A0A022PHC7"/>
<evidence type="ECO:0000313" key="1">
    <source>
        <dbReference type="EMBL" id="EYU13920.1"/>
    </source>
</evidence>
<evidence type="ECO:0000313" key="2">
    <source>
        <dbReference type="Proteomes" id="UP000023464"/>
    </source>
</evidence>
<accession>A0A022PHC7</accession>
<sequence length="105" mass="11743">MVKNKFRITHTYAINKASFYGVKTNLSLTELNHILAYLQLMHFSLPNFSFLDDDIGEPDAVVLLHNIYGVTPLTEEVETDGVIDLGKTNLFTSESPGNYETLCSS</sequence>
<dbReference type="Proteomes" id="UP000023464">
    <property type="component" value="Unassembled WGS sequence"/>
</dbReference>
<comment type="caution">
    <text evidence="1">The sequence shown here is derived from an EMBL/GenBank/DDBJ whole genome shotgun (WGS) entry which is preliminary data.</text>
</comment>
<proteinExistence type="predicted"/>
<gene>
    <name evidence="1" type="ORF">BA1DRAFT_03605</name>
</gene>
<name>A0A022PHC7_9GAMM</name>
<organism evidence="1 2">
    <name type="scientific">Photorhabdus aegyptia</name>
    <dbReference type="NCBI Taxonomy" id="2805098"/>
    <lineage>
        <taxon>Bacteria</taxon>
        <taxon>Pseudomonadati</taxon>
        <taxon>Pseudomonadota</taxon>
        <taxon>Gammaproteobacteria</taxon>
        <taxon>Enterobacterales</taxon>
        <taxon>Morganellaceae</taxon>
        <taxon>Photorhabdus</taxon>
    </lineage>
</organism>